<feature type="compositionally biased region" description="Basic and acidic residues" evidence="2">
    <location>
        <begin position="176"/>
        <end position="191"/>
    </location>
</feature>
<evidence type="ECO:0000313" key="5">
    <source>
        <dbReference type="Proteomes" id="UP001314263"/>
    </source>
</evidence>
<feature type="transmembrane region" description="Helical" evidence="3">
    <location>
        <begin position="702"/>
        <end position="721"/>
    </location>
</feature>
<organism evidence="4 5">
    <name type="scientific">Coccomyxa viridis</name>
    <dbReference type="NCBI Taxonomy" id="1274662"/>
    <lineage>
        <taxon>Eukaryota</taxon>
        <taxon>Viridiplantae</taxon>
        <taxon>Chlorophyta</taxon>
        <taxon>core chlorophytes</taxon>
        <taxon>Trebouxiophyceae</taxon>
        <taxon>Trebouxiophyceae incertae sedis</taxon>
        <taxon>Coccomyxaceae</taxon>
        <taxon>Coccomyxa</taxon>
    </lineage>
</organism>
<evidence type="ECO:0000256" key="3">
    <source>
        <dbReference type="SAM" id="Phobius"/>
    </source>
</evidence>
<accession>A0AAV1HTX3</accession>
<keyword evidence="5" id="KW-1185">Reference proteome</keyword>
<keyword evidence="3" id="KW-0812">Transmembrane</keyword>
<dbReference type="EMBL" id="CAUYUE010000002">
    <property type="protein sequence ID" value="CAK0744384.1"/>
    <property type="molecule type" value="Genomic_DNA"/>
</dbReference>
<dbReference type="AlphaFoldDB" id="A0AAV1HTX3"/>
<keyword evidence="1" id="KW-0175">Coiled coil</keyword>
<feature type="coiled-coil region" evidence="1">
    <location>
        <begin position="364"/>
        <end position="402"/>
    </location>
</feature>
<proteinExistence type="predicted"/>
<name>A0AAV1HTX3_9CHLO</name>
<feature type="compositionally biased region" description="Polar residues" evidence="2">
    <location>
        <begin position="134"/>
        <end position="146"/>
    </location>
</feature>
<feature type="compositionally biased region" description="Polar residues" evidence="2">
    <location>
        <begin position="92"/>
        <end position="104"/>
    </location>
</feature>
<feature type="region of interest" description="Disordered" evidence="2">
    <location>
        <begin position="310"/>
        <end position="333"/>
    </location>
</feature>
<sequence>MWRTLRAAVEDGVKDFSREAITELNSTLSDGRKIVQRTTETFDVEEARDSAGRLIEGALRRQSSAGRLQRVLSNTSIESEAEESKPKASSSDWGSVSLSRTGSPSKDVDTVGALPRRSSEDSGGSWLRPAAPSAFNSRAGSTSSDWADSEGEAKTQVVIGSSRGSPPARRRSVSVGRERSRSATQMERDRPAAQGVASDGRLLPGSASGSTGDLGKLKLASEELQQMLMAEQLRTKQAEAKLASFTGTLQQRLLHLATEVEARGNALERLREENEGLTADYNGLRERFGAKEAEARAAASAVQALEKQLRAARSSAASHRPDPQEAEEGQASREDFEARLEAQTVKAKAAAEACAAAEVRAATAEAARDAADAARLAAQRARRDFEAQAQATEAAAEAERNESAAAQGLSAQLKAESDRRAKVFKNAVKAGVAKVQAELEAERDFLEVRIQELQQALAEAQQEAAHALEGRQEALAEAGARLADAEAAGELAVSAQEAADAARARERAALQSASQADAHIQAATQAKDEAERRLQEAVQQAEAGERSAAHARAQLEESGRRHAAAAASFEMEKARLQSRCEAASAAARELEARAEASADAIASAQQAQRDARAQVAALEQQVIELRKQGSRFGLPKPSVLLSSLGLDRGFSRTSSAAKLDLEAQKKDLSRASYAREESWQRQLLGKEAMHGALMRGQISPRMGVIIAYLALLHLAVMMCFTRHHSTPDCRMHSLPGT</sequence>
<dbReference type="Proteomes" id="UP001314263">
    <property type="component" value="Unassembled WGS sequence"/>
</dbReference>
<feature type="region of interest" description="Disordered" evidence="2">
    <location>
        <begin position="75"/>
        <end position="214"/>
    </location>
</feature>
<reference evidence="4 5" key="1">
    <citation type="submission" date="2023-10" db="EMBL/GenBank/DDBJ databases">
        <authorList>
            <person name="Maclean D."/>
            <person name="Macfadyen A."/>
        </authorList>
    </citation>
    <scope>NUCLEOTIDE SEQUENCE [LARGE SCALE GENOMIC DNA]</scope>
</reference>
<evidence type="ECO:0008006" key="6">
    <source>
        <dbReference type="Google" id="ProtNLM"/>
    </source>
</evidence>
<gene>
    <name evidence="4" type="ORF">CVIRNUC_001543</name>
</gene>
<feature type="coiled-coil region" evidence="1">
    <location>
        <begin position="436"/>
        <end position="477"/>
    </location>
</feature>
<feature type="region of interest" description="Disordered" evidence="2">
    <location>
        <begin position="535"/>
        <end position="566"/>
    </location>
</feature>
<feature type="compositionally biased region" description="Basic and acidic residues" evidence="2">
    <location>
        <begin position="543"/>
        <end position="560"/>
    </location>
</feature>
<feature type="coiled-coil region" evidence="1">
    <location>
        <begin position="573"/>
        <end position="628"/>
    </location>
</feature>
<comment type="caution">
    <text evidence="4">The sequence shown here is derived from an EMBL/GenBank/DDBJ whole genome shotgun (WGS) entry which is preliminary data.</text>
</comment>
<evidence type="ECO:0000256" key="1">
    <source>
        <dbReference type="SAM" id="Coils"/>
    </source>
</evidence>
<evidence type="ECO:0000256" key="2">
    <source>
        <dbReference type="SAM" id="MobiDB-lite"/>
    </source>
</evidence>
<protein>
    <recommendedName>
        <fullName evidence="6">Protein CASP</fullName>
    </recommendedName>
</protein>
<evidence type="ECO:0000313" key="4">
    <source>
        <dbReference type="EMBL" id="CAK0744384.1"/>
    </source>
</evidence>
<keyword evidence="3" id="KW-1133">Transmembrane helix</keyword>
<keyword evidence="3" id="KW-0472">Membrane</keyword>